<dbReference type="InterPro" id="IPR053875">
    <property type="entry name" value="Cytochrom_c_NrfB-like_dom"/>
</dbReference>
<name>A0ABP9F9I7_9GAMM</name>
<accession>A0ABP9F9I7</accession>
<keyword evidence="3" id="KW-1185">Reference proteome</keyword>
<comment type="caution">
    <text evidence="2">The sequence shown here is derived from an EMBL/GenBank/DDBJ whole genome shotgun (WGS) entry which is preliminary data.</text>
</comment>
<proteinExistence type="predicted"/>
<dbReference type="EMBL" id="BAABJZ010000094">
    <property type="protein sequence ID" value="GAA4895033.1"/>
    <property type="molecule type" value="Genomic_DNA"/>
</dbReference>
<dbReference type="Pfam" id="PF22678">
    <property type="entry name" value="Cytochrom_c_NrfB-like"/>
    <property type="match status" value="1"/>
</dbReference>
<feature type="domain" description="Cytochrome c-type protein NrfB-like" evidence="1">
    <location>
        <begin position="14"/>
        <end position="97"/>
    </location>
</feature>
<gene>
    <name evidence="2" type="ORF">GCM10023333_30290</name>
</gene>
<protein>
    <recommendedName>
        <fullName evidence="1">Cytochrome c-type protein NrfB-like domain-containing protein</fullName>
    </recommendedName>
</protein>
<organism evidence="2 3">
    <name type="scientific">Ferrimonas pelagia</name>
    <dbReference type="NCBI Taxonomy" id="1177826"/>
    <lineage>
        <taxon>Bacteria</taxon>
        <taxon>Pseudomonadati</taxon>
        <taxon>Pseudomonadota</taxon>
        <taxon>Gammaproteobacteria</taxon>
        <taxon>Alteromonadales</taxon>
        <taxon>Ferrimonadaceae</taxon>
        <taxon>Ferrimonas</taxon>
    </lineage>
</organism>
<reference evidence="3" key="1">
    <citation type="journal article" date="2019" name="Int. J. Syst. Evol. Microbiol.">
        <title>The Global Catalogue of Microorganisms (GCM) 10K type strain sequencing project: providing services to taxonomists for standard genome sequencing and annotation.</title>
        <authorList>
            <consortium name="The Broad Institute Genomics Platform"/>
            <consortium name="The Broad Institute Genome Sequencing Center for Infectious Disease"/>
            <person name="Wu L."/>
            <person name="Ma J."/>
        </authorList>
    </citation>
    <scope>NUCLEOTIDE SEQUENCE [LARGE SCALE GENOMIC DNA]</scope>
    <source>
        <strain evidence="3">JCM 18401</strain>
    </source>
</reference>
<evidence type="ECO:0000313" key="2">
    <source>
        <dbReference type="EMBL" id="GAA4895033.1"/>
    </source>
</evidence>
<evidence type="ECO:0000313" key="3">
    <source>
        <dbReference type="Proteomes" id="UP001499988"/>
    </source>
</evidence>
<dbReference type="InterPro" id="IPR036280">
    <property type="entry name" value="Multihaem_cyt_sf"/>
</dbReference>
<dbReference type="SUPFAM" id="SSF48695">
    <property type="entry name" value="Multiheme cytochromes"/>
    <property type="match status" value="1"/>
</dbReference>
<sequence>MEGIHSQVADGLSCIRCHGDAPGHPRNKNLDLMYFGDIDRNEYCVRCHQPEVLSEADWTHDVHLDEIPCSSCHQLHPEVDPISGIGEKARTALCVDCHGNMSAEGSK</sequence>
<evidence type="ECO:0000259" key="1">
    <source>
        <dbReference type="Pfam" id="PF22678"/>
    </source>
</evidence>
<dbReference type="Proteomes" id="UP001499988">
    <property type="component" value="Unassembled WGS sequence"/>
</dbReference>
<dbReference type="Gene3D" id="3.90.10.10">
    <property type="entry name" value="Cytochrome C3"/>
    <property type="match status" value="1"/>
</dbReference>